<feature type="binding site" evidence="16">
    <location>
        <position position="104"/>
    </location>
    <ligand>
        <name>Mg(2+)</name>
        <dbReference type="ChEBI" id="CHEBI:18420"/>
    </ligand>
</feature>
<evidence type="ECO:0000256" key="10">
    <source>
        <dbReference type="ARBA" id="ARBA00022763"/>
    </source>
</evidence>
<proteinExistence type="inferred from homology"/>
<dbReference type="OrthoDB" id="9808813at2"/>
<dbReference type="InterPro" id="IPR017961">
    <property type="entry name" value="DNA_pol_Y-fam_little_finger"/>
</dbReference>
<keyword evidence="4 16" id="KW-0515">Mutator protein</keyword>
<gene>
    <name evidence="16" type="primary">dinB</name>
    <name evidence="18" type="ordered locus">Desti_3775</name>
</gene>
<keyword evidence="12 16" id="KW-0239">DNA-directed DNA polymerase</keyword>
<evidence type="ECO:0000313" key="19">
    <source>
        <dbReference type="Proteomes" id="UP000006055"/>
    </source>
</evidence>
<dbReference type="GO" id="GO:0006261">
    <property type="term" value="P:DNA-templated DNA replication"/>
    <property type="evidence" value="ECO:0007669"/>
    <property type="project" value="UniProtKB-UniRule"/>
</dbReference>
<dbReference type="PATRIC" id="fig|706587.4.peg.4285"/>
<dbReference type="FunFam" id="3.40.1170.60:FF:000001">
    <property type="entry name" value="DNA polymerase IV"/>
    <property type="match status" value="1"/>
</dbReference>
<dbReference type="Gene3D" id="1.10.150.20">
    <property type="entry name" value="5' to 3' exonuclease, C-terminal subdomain"/>
    <property type="match status" value="1"/>
</dbReference>
<keyword evidence="6 16" id="KW-0808">Transferase</keyword>
<evidence type="ECO:0000259" key="17">
    <source>
        <dbReference type="PROSITE" id="PS50173"/>
    </source>
</evidence>
<dbReference type="Pfam" id="PF00817">
    <property type="entry name" value="IMS"/>
    <property type="match status" value="1"/>
</dbReference>
<dbReference type="HAMAP" id="MF_01113">
    <property type="entry name" value="DNApol_IV"/>
    <property type="match status" value="1"/>
</dbReference>
<dbReference type="EC" id="2.7.7.7" evidence="16"/>
<dbReference type="InterPro" id="IPR022880">
    <property type="entry name" value="DNApol_IV"/>
</dbReference>
<evidence type="ECO:0000256" key="16">
    <source>
        <dbReference type="HAMAP-Rule" id="MF_01113"/>
    </source>
</evidence>
<feature type="domain" description="UmuC" evidence="17">
    <location>
        <begin position="7"/>
        <end position="187"/>
    </location>
</feature>
<accession>I4CA27</accession>
<sequence>MQTERLILHIDADAFFASVEQALRPELKGLPVIVGASSRGVVSAASYEARRFGVRSAMPVTRARRLCPRGIFLAPNFSAYSLFSRQMFSIIREFSPLVEVTSVDEGYVDLSGTLRLHKAPPWEVAHRILLRIRGTLGINVSGGLASNRCWAKLAAGIAKPNGLLFLDSPNAFVLMQHLPVESIPGVGARAEAILKQAGIHTLSDLVSAGKQDVRALLGKWGERLVEMAQGGEGRPIEPDSDDMQKSYSKERTLEKDTISRKLIRSMARELGEKLAARLRSEGVGASTVTLKIRYSDFTDISKSLSRSHPMNTNGEILTTVDELLAKLLKKSARVRQVGVKLSGIGLPIFQENLFDAGSEVRIRRDRALDDIRSKFGFGSVMVSG</sequence>
<evidence type="ECO:0000256" key="2">
    <source>
        <dbReference type="ARBA" id="ARBA00010945"/>
    </source>
</evidence>
<evidence type="ECO:0000256" key="6">
    <source>
        <dbReference type="ARBA" id="ARBA00022679"/>
    </source>
</evidence>
<dbReference type="RefSeq" id="WP_014811544.1">
    <property type="nucleotide sequence ID" value="NC_018025.1"/>
</dbReference>
<dbReference type="EMBL" id="CP003360">
    <property type="protein sequence ID" value="AFM26418.1"/>
    <property type="molecule type" value="Genomic_DNA"/>
</dbReference>
<organism evidence="18 19">
    <name type="scientific">Desulfomonile tiedjei (strain ATCC 49306 / DSM 6799 / DCB-1)</name>
    <dbReference type="NCBI Taxonomy" id="706587"/>
    <lineage>
        <taxon>Bacteria</taxon>
        <taxon>Pseudomonadati</taxon>
        <taxon>Thermodesulfobacteriota</taxon>
        <taxon>Desulfomonilia</taxon>
        <taxon>Desulfomonilales</taxon>
        <taxon>Desulfomonilaceae</taxon>
        <taxon>Desulfomonile</taxon>
    </lineage>
</organism>
<dbReference type="InterPro" id="IPR050116">
    <property type="entry name" value="DNA_polymerase-Y"/>
</dbReference>
<dbReference type="SUPFAM" id="SSF100879">
    <property type="entry name" value="Lesion bypass DNA polymerase (Y-family), little finger domain"/>
    <property type="match status" value="1"/>
</dbReference>
<feature type="binding site" evidence="16">
    <location>
        <position position="11"/>
    </location>
    <ligand>
        <name>Mg(2+)</name>
        <dbReference type="ChEBI" id="CHEBI:18420"/>
    </ligand>
</feature>
<evidence type="ECO:0000256" key="14">
    <source>
        <dbReference type="ARBA" id="ARBA00023204"/>
    </source>
</evidence>
<dbReference type="GO" id="GO:0000287">
    <property type="term" value="F:magnesium ion binding"/>
    <property type="evidence" value="ECO:0007669"/>
    <property type="project" value="UniProtKB-UniRule"/>
</dbReference>
<evidence type="ECO:0000256" key="4">
    <source>
        <dbReference type="ARBA" id="ARBA00022457"/>
    </source>
</evidence>
<keyword evidence="8 16" id="KW-0235">DNA replication</keyword>
<dbReference type="PANTHER" id="PTHR11076:SF33">
    <property type="entry name" value="DNA POLYMERASE KAPPA"/>
    <property type="match status" value="1"/>
</dbReference>
<dbReference type="PANTHER" id="PTHR11076">
    <property type="entry name" value="DNA REPAIR POLYMERASE UMUC / TRANSFERASE FAMILY MEMBER"/>
    <property type="match status" value="1"/>
</dbReference>
<dbReference type="eggNOG" id="COG0389">
    <property type="taxonomic scope" value="Bacteria"/>
</dbReference>
<evidence type="ECO:0000256" key="7">
    <source>
        <dbReference type="ARBA" id="ARBA00022695"/>
    </source>
</evidence>
<dbReference type="GO" id="GO:0005829">
    <property type="term" value="C:cytosol"/>
    <property type="evidence" value="ECO:0007669"/>
    <property type="project" value="TreeGrafter"/>
</dbReference>
<reference evidence="19" key="1">
    <citation type="submission" date="2012-06" db="EMBL/GenBank/DDBJ databases">
        <title>Complete sequence of chromosome of Desulfomonile tiedjei DSM 6799.</title>
        <authorList>
            <person name="Lucas S."/>
            <person name="Copeland A."/>
            <person name="Lapidus A."/>
            <person name="Glavina del Rio T."/>
            <person name="Dalin E."/>
            <person name="Tice H."/>
            <person name="Bruce D."/>
            <person name="Goodwin L."/>
            <person name="Pitluck S."/>
            <person name="Peters L."/>
            <person name="Ovchinnikova G."/>
            <person name="Zeytun A."/>
            <person name="Lu M."/>
            <person name="Kyrpides N."/>
            <person name="Mavromatis K."/>
            <person name="Ivanova N."/>
            <person name="Brettin T."/>
            <person name="Detter J.C."/>
            <person name="Han C."/>
            <person name="Larimer F."/>
            <person name="Land M."/>
            <person name="Hauser L."/>
            <person name="Markowitz V."/>
            <person name="Cheng J.-F."/>
            <person name="Hugenholtz P."/>
            <person name="Woyke T."/>
            <person name="Wu D."/>
            <person name="Spring S."/>
            <person name="Schroeder M."/>
            <person name="Brambilla E."/>
            <person name="Klenk H.-P."/>
            <person name="Eisen J.A."/>
        </authorList>
    </citation>
    <scope>NUCLEOTIDE SEQUENCE [LARGE SCALE GENOMIC DNA]</scope>
    <source>
        <strain evidence="19">ATCC 49306 / DSM 6799 / DCB-1</strain>
    </source>
</reference>
<evidence type="ECO:0000256" key="5">
    <source>
        <dbReference type="ARBA" id="ARBA00022490"/>
    </source>
</evidence>
<dbReference type="Gene3D" id="3.30.1490.100">
    <property type="entry name" value="DNA polymerase, Y-family, little finger domain"/>
    <property type="match status" value="1"/>
</dbReference>
<dbReference type="GO" id="GO:0003887">
    <property type="term" value="F:DNA-directed DNA polymerase activity"/>
    <property type="evidence" value="ECO:0007669"/>
    <property type="project" value="UniProtKB-UniRule"/>
</dbReference>
<dbReference type="Pfam" id="PF11799">
    <property type="entry name" value="IMS_C"/>
    <property type="match status" value="1"/>
</dbReference>
<evidence type="ECO:0000256" key="15">
    <source>
        <dbReference type="ARBA" id="ARBA00049244"/>
    </source>
</evidence>
<dbReference type="AlphaFoldDB" id="I4CA27"/>
<comment type="subunit">
    <text evidence="3 16">Monomer.</text>
</comment>
<evidence type="ECO:0000256" key="9">
    <source>
        <dbReference type="ARBA" id="ARBA00022723"/>
    </source>
</evidence>
<dbReference type="GO" id="GO:0006281">
    <property type="term" value="P:DNA repair"/>
    <property type="evidence" value="ECO:0007669"/>
    <property type="project" value="UniProtKB-UniRule"/>
</dbReference>
<dbReference type="PROSITE" id="PS50173">
    <property type="entry name" value="UMUC"/>
    <property type="match status" value="1"/>
</dbReference>
<dbReference type="FunFam" id="3.30.1490.100:FF:000004">
    <property type="entry name" value="DNA polymerase IV"/>
    <property type="match status" value="1"/>
</dbReference>
<keyword evidence="7 16" id="KW-0548">Nucleotidyltransferase</keyword>
<keyword evidence="13 16" id="KW-0238">DNA-binding</keyword>
<feature type="active site" evidence="16">
    <location>
        <position position="105"/>
    </location>
</feature>
<dbReference type="InterPro" id="IPR043502">
    <property type="entry name" value="DNA/RNA_pol_sf"/>
</dbReference>
<dbReference type="InterPro" id="IPR001126">
    <property type="entry name" value="UmuC"/>
</dbReference>
<keyword evidence="14 16" id="KW-0234">DNA repair</keyword>
<dbReference type="STRING" id="706587.Desti_3775"/>
<evidence type="ECO:0000256" key="1">
    <source>
        <dbReference type="ARBA" id="ARBA00004496"/>
    </source>
</evidence>
<comment type="cofactor">
    <cofactor evidence="16">
        <name>Mg(2+)</name>
        <dbReference type="ChEBI" id="CHEBI:18420"/>
    </cofactor>
    <text evidence="16">Binds 2 magnesium ions per subunit.</text>
</comment>
<dbReference type="SUPFAM" id="SSF56672">
    <property type="entry name" value="DNA/RNA polymerases"/>
    <property type="match status" value="1"/>
</dbReference>
<dbReference type="InterPro" id="IPR036775">
    <property type="entry name" value="DNA_pol_Y-fam_lit_finger_sf"/>
</dbReference>
<evidence type="ECO:0000256" key="3">
    <source>
        <dbReference type="ARBA" id="ARBA00011245"/>
    </source>
</evidence>
<evidence type="ECO:0000256" key="13">
    <source>
        <dbReference type="ARBA" id="ARBA00023125"/>
    </source>
</evidence>
<dbReference type="InterPro" id="IPR043128">
    <property type="entry name" value="Rev_trsase/Diguanyl_cyclase"/>
</dbReference>
<dbReference type="Gene3D" id="3.30.70.270">
    <property type="match status" value="1"/>
</dbReference>
<dbReference type="Proteomes" id="UP000006055">
    <property type="component" value="Chromosome"/>
</dbReference>
<dbReference type="NCBIfam" id="NF002677">
    <property type="entry name" value="PRK02406.1"/>
    <property type="match status" value="1"/>
</dbReference>
<comment type="similarity">
    <text evidence="2 16">Belongs to the DNA polymerase type-Y family.</text>
</comment>
<keyword evidence="11 16" id="KW-0460">Magnesium</keyword>
<evidence type="ECO:0000256" key="12">
    <source>
        <dbReference type="ARBA" id="ARBA00022932"/>
    </source>
</evidence>
<evidence type="ECO:0000256" key="11">
    <source>
        <dbReference type="ARBA" id="ARBA00022842"/>
    </source>
</evidence>
<keyword evidence="9 16" id="KW-0479">Metal-binding</keyword>
<dbReference type="CDD" id="cd03586">
    <property type="entry name" value="PolY_Pol_IV_kappa"/>
    <property type="match status" value="1"/>
</dbReference>
<dbReference type="HOGENOM" id="CLU_012348_1_0_7"/>
<evidence type="ECO:0000313" key="18">
    <source>
        <dbReference type="EMBL" id="AFM26418.1"/>
    </source>
</evidence>
<keyword evidence="10 16" id="KW-0227">DNA damage</keyword>
<protein>
    <recommendedName>
        <fullName evidence="16">DNA polymerase IV</fullName>
        <shortName evidence="16">Pol IV</shortName>
        <ecNumber evidence="16">2.7.7.7</ecNumber>
    </recommendedName>
</protein>
<dbReference type="Gene3D" id="3.40.1170.60">
    <property type="match status" value="1"/>
</dbReference>
<name>I4CA27_DESTA</name>
<evidence type="ECO:0000256" key="8">
    <source>
        <dbReference type="ARBA" id="ARBA00022705"/>
    </source>
</evidence>
<comment type="subcellular location">
    <subcellularLocation>
        <location evidence="1 16">Cytoplasm</location>
    </subcellularLocation>
</comment>
<feature type="site" description="Substrate discrimination" evidence="16">
    <location>
        <position position="16"/>
    </location>
</feature>
<dbReference type="GO" id="GO:0003684">
    <property type="term" value="F:damaged DNA binding"/>
    <property type="evidence" value="ECO:0007669"/>
    <property type="project" value="InterPro"/>
</dbReference>
<dbReference type="KEGG" id="dti:Desti_3775"/>
<comment type="function">
    <text evidence="16">Poorly processive, error-prone DNA polymerase involved in untargeted mutagenesis. Copies undamaged DNA at stalled replication forks, which arise in vivo from mismatched or misaligned primer ends. These misaligned primers can be extended by PolIV. Exhibits no 3'-5' exonuclease (proofreading) activity. May be involved in translesional synthesis, in conjunction with the beta clamp from PolIII.</text>
</comment>
<keyword evidence="5 16" id="KW-0963">Cytoplasm</keyword>
<dbReference type="GO" id="GO:0009432">
    <property type="term" value="P:SOS response"/>
    <property type="evidence" value="ECO:0007669"/>
    <property type="project" value="TreeGrafter"/>
</dbReference>
<dbReference type="GO" id="GO:0042276">
    <property type="term" value="P:error-prone translesion synthesis"/>
    <property type="evidence" value="ECO:0007669"/>
    <property type="project" value="TreeGrafter"/>
</dbReference>
<keyword evidence="19" id="KW-1185">Reference proteome</keyword>
<comment type="catalytic activity">
    <reaction evidence="15 16">
        <text>DNA(n) + a 2'-deoxyribonucleoside 5'-triphosphate = DNA(n+1) + diphosphate</text>
        <dbReference type="Rhea" id="RHEA:22508"/>
        <dbReference type="Rhea" id="RHEA-COMP:17339"/>
        <dbReference type="Rhea" id="RHEA-COMP:17340"/>
        <dbReference type="ChEBI" id="CHEBI:33019"/>
        <dbReference type="ChEBI" id="CHEBI:61560"/>
        <dbReference type="ChEBI" id="CHEBI:173112"/>
        <dbReference type="EC" id="2.7.7.7"/>
    </reaction>
</comment>